<keyword evidence="2" id="KW-0677">Repeat</keyword>
<dbReference type="InterPro" id="IPR040102">
    <property type="entry name" value="WDR41"/>
</dbReference>
<dbReference type="InterPro" id="IPR020472">
    <property type="entry name" value="WD40_PAC1"/>
</dbReference>
<dbReference type="PANTHER" id="PTHR22805">
    <property type="entry name" value="WDR41-RELATED"/>
    <property type="match status" value="1"/>
</dbReference>
<sequence length="470" mass="52468">MILFNTPANLLILGPICLGLPPPEPVAFAFTQKNMRNADDSPEQEKPDTLDHGQPYNLYTEIHLLEDHKDIVRKLLRLDNRRFASAADDATIIIWDVEFVQKLCTLQGHTLPITCLLPLKLDNGHQVQNLLLTGSADRQIRVWDIDTGSCLHIATDHSGSVRCLIPLNDGEMFASGGQEICVWNKEGKLLHKYNRSVNLVPVIALLSITNNRIVAASEKQLEVYSVTYEGTSSAEISFERNLGPHREPIQSLVTISDKMFCSGSIDGMIIVWSAKLKPTHSINSIPDYKGNSKLFPYSVQHVFCAENRYIFAAIGAGFCIYDVETRRFVVKKTVAHYSKILHMDLVCNGLYLATCSEDGSLRLWGRKPEVRSPMTELRSPIIHKNFSPMERFFGESILQIGSSESTKSPELLGECLGHSGAVQMFVDFGADGLITCGGDGVMIAWKNHEHEEMKRCIRVLELKLDANCTL</sequence>
<evidence type="ECO:0000313" key="6">
    <source>
        <dbReference type="Proteomes" id="UP001162480"/>
    </source>
</evidence>
<dbReference type="PROSITE" id="PS00678">
    <property type="entry name" value="WD_REPEATS_1"/>
    <property type="match status" value="1"/>
</dbReference>
<dbReference type="Gene3D" id="2.130.10.10">
    <property type="entry name" value="YVTN repeat-like/Quinoprotein amine dehydrogenase"/>
    <property type="match status" value="2"/>
</dbReference>
<dbReference type="SUPFAM" id="SSF50978">
    <property type="entry name" value="WD40 repeat-like"/>
    <property type="match status" value="1"/>
</dbReference>
<proteinExistence type="predicted"/>
<accession>A0AA36BS95</accession>
<evidence type="ECO:0000256" key="2">
    <source>
        <dbReference type="ARBA" id="ARBA00022737"/>
    </source>
</evidence>
<dbReference type="PRINTS" id="PR00320">
    <property type="entry name" value="GPROTEINBRPT"/>
</dbReference>
<evidence type="ECO:0000256" key="3">
    <source>
        <dbReference type="PROSITE-ProRule" id="PRU00221"/>
    </source>
</evidence>
<evidence type="ECO:0000313" key="5">
    <source>
        <dbReference type="EMBL" id="CAI9739455.1"/>
    </source>
</evidence>
<keyword evidence="4" id="KW-0732">Signal</keyword>
<feature type="repeat" description="WD" evidence="3">
    <location>
        <begin position="65"/>
        <end position="98"/>
    </location>
</feature>
<dbReference type="GO" id="GO:0010506">
    <property type="term" value="P:regulation of autophagy"/>
    <property type="evidence" value="ECO:0007669"/>
    <property type="project" value="InterPro"/>
</dbReference>
<dbReference type="InterPro" id="IPR036322">
    <property type="entry name" value="WD40_repeat_dom_sf"/>
</dbReference>
<dbReference type="Pfam" id="PF25178">
    <property type="entry name" value="Beta-prop_WDR41"/>
    <property type="match status" value="1"/>
</dbReference>
<feature type="repeat" description="WD" evidence="3">
    <location>
        <begin position="333"/>
        <end position="364"/>
    </location>
</feature>
<organism evidence="5 6">
    <name type="scientific">Octopus vulgaris</name>
    <name type="common">Common octopus</name>
    <dbReference type="NCBI Taxonomy" id="6645"/>
    <lineage>
        <taxon>Eukaryota</taxon>
        <taxon>Metazoa</taxon>
        <taxon>Spiralia</taxon>
        <taxon>Lophotrochozoa</taxon>
        <taxon>Mollusca</taxon>
        <taxon>Cephalopoda</taxon>
        <taxon>Coleoidea</taxon>
        <taxon>Octopodiformes</taxon>
        <taxon>Octopoda</taxon>
        <taxon>Incirrata</taxon>
        <taxon>Octopodidae</taxon>
        <taxon>Octopus</taxon>
    </lineage>
</organism>
<feature type="repeat" description="WD" evidence="3">
    <location>
        <begin position="129"/>
        <end position="153"/>
    </location>
</feature>
<feature type="signal peptide" evidence="4">
    <location>
        <begin position="1"/>
        <end position="19"/>
    </location>
</feature>
<keyword evidence="1 3" id="KW-0853">WD repeat</keyword>
<dbReference type="GO" id="GO:0005765">
    <property type="term" value="C:lysosomal membrane"/>
    <property type="evidence" value="ECO:0007669"/>
    <property type="project" value="TreeGrafter"/>
</dbReference>
<keyword evidence="6" id="KW-1185">Reference proteome</keyword>
<evidence type="ECO:0000256" key="1">
    <source>
        <dbReference type="ARBA" id="ARBA00022574"/>
    </source>
</evidence>
<dbReference type="EMBL" id="OX597836">
    <property type="protein sequence ID" value="CAI9739455.1"/>
    <property type="molecule type" value="Genomic_DNA"/>
</dbReference>
<evidence type="ECO:0000256" key="4">
    <source>
        <dbReference type="SAM" id="SignalP"/>
    </source>
</evidence>
<dbReference type="Proteomes" id="UP001162480">
    <property type="component" value="Chromosome 23"/>
</dbReference>
<gene>
    <name evidence="5" type="ORF">OCTVUL_1B015939</name>
</gene>
<name>A0AA36BS95_OCTVU</name>
<dbReference type="InterPro" id="IPR001680">
    <property type="entry name" value="WD40_rpt"/>
</dbReference>
<reference evidence="5" key="1">
    <citation type="submission" date="2023-08" db="EMBL/GenBank/DDBJ databases">
        <authorList>
            <person name="Alioto T."/>
            <person name="Alioto T."/>
            <person name="Gomez Garrido J."/>
        </authorList>
    </citation>
    <scope>NUCLEOTIDE SEQUENCE</scope>
</reference>
<dbReference type="InterPro" id="IPR019775">
    <property type="entry name" value="WD40_repeat_CS"/>
</dbReference>
<dbReference type="AlphaFoldDB" id="A0AA36BS95"/>
<dbReference type="InterPro" id="IPR015943">
    <property type="entry name" value="WD40/YVTN_repeat-like_dom_sf"/>
</dbReference>
<dbReference type="SMART" id="SM00320">
    <property type="entry name" value="WD40"/>
    <property type="match status" value="6"/>
</dbReference>
<dbReference type="PANTHER" id="PTHR22805:SF2">
    <property type="entry name" value="WD REPEAT-CONTAINING PROTEIN 41"/>
    <property type="match status" value="1"/>
</dbReference>
<feature type="chain" id="PRO_5041395721" evidence="4">
    <location>
        <begin position="20"/>
        <end position="470"/>
    </location>
</feature>
<protein>
    <submittedName>
        <fullName evidence="5">Repeat-containing 41</fullName>
    </submittedName>
</protein>
<dbReference type="PROSITE" id="PS50082">
    <property type="entry name" value="WD_REPEATS_2"/>
    <property type="match status" value="3"/>
</dbReference>